<reference evidence="1 2" key="1">
    <citation type="journal article" date="2012" name="J. Bacteriol.">
        <title>Genome Sequence of n-Alkane-Degrading Hydrocarboniphaga effusa Strain AP103T (ATCC BAA-332T).</title>
        <authorList>
            <person name="Chang H.K."/>
            <person name="Zylstra G.J."/>
            <person name="Chae J.C."/>
        </authorList>
    </citation>
    <scope>NUCLEOTIDE SEQUENCE [LARGE SCALE GENOMIC DNA]</scope>
    <source>
        <strain evidence="1 2">AP103</strain>
    </source>
</reference>
<protein>
    <submittedName>
        <fullName evidence="1">Uncharacterized protein</fullName>
    </submittedName>
</protein>
<proteinExistence type="predicted"/>
<gene>
    <name evidence="1" type="ORF">WQQ_14900</name>
</gene>
<keyword evidence="2" id="KW-1185">Reference proteome</keyword>
<sequence length="397" mass="42755">MPSTLFTDEIGKTGMPAVMPKTKVLHRMLALAGVLAASACASTAQRTAPLDPRISLGGLVADRSATGNDWFNSRISLSGPFDRLQYQVSYVVDGGDLLSRLDGSGTQPLLTRAPRDYSGEALRQSISATLPSLVGNAPQLSFSSLSGSRFNGVADTPQREQKALLDWSPAPFDLRLEWSAPRLISDLNKPLDCSLGGRLELGLDRFGADDQSLSLGARNCQVDSPDRLVGSLGVDNWSGAWQFGKTALRHQLSFSVLEVANTPLTAIDAGSGYELRLTQTRSAGSWTGESALSLRRVATIETGSGTTDWTAQAKLQRQIRDVVLTAGWKRDADPLWFVPGIASPVDQLALGLDLRSWLAEQIGAANLLTARLSYQWNQSRDPALDGSAVFWNLSKAW</sequence>
<accession>I8TCG4</accession>
<comment type="caution">
    <text evidence="1">The sequence shown here is derived from an EMBL/GenBank/DDBJ whole genome shotgun (WGS) entry which is preliminary data.</text>
</comment>
<dbReference type="EMBL" id="AKGD01000001">
    <property type="protein sequence ID" value="EIT71353.1"/>
    <property type="molecule type" value="Genomic_DNA"/>
</dbReference>
<dbReference type="STRING" id="1172194.WQQ_14900"/>
<organism evidence="1 2">
    <name type="scientific">Hydrocarboniphaga effusa AP103</name>
    <dbReference type="NCBI Taxonomy" id="1172194"/>
    <lineage>
        <taxon>Bacteria</taxon>
        <taxon>Pseudomonadati</taxon>
        <taxon>Pseudomonadota</taxon>
        <taxon>Gammaproteobacteria</taxon>
        <taxon>Nevskiales</taxon>
        <taxon>Nevskiaceae</taxon>
        <taxon>Hydrocarboniphaga</taxon>
    </lineage>
</organism>
<evidence type="ECO:0000313" key="1">
    <source>
        <dbReference type="EMBL" id="EIT71353.1"/>
    </source>
</evidence>
<dbReference type="AlphaFoldDB" id="I8TCG4"/>
<name>I8TCG4_9GAMM</name>
<evidence type="ECO:0000313" key="2">
    <source>
        <dbReference type="Proteomes" id="UP000003704"/>
    </source>
</evidence>
<dbReference type="Proteomes" id="UP000003704">
    <property type="component" value="Unassembled WGS sequence"/>
</dbReference>